<evidence type="ECO:0000313" key="3">
    <source>
        <dbReference type="Proteomes" id="UP000324222"/>
    </source>
</evidence>
<organism evidence="2 3">
    <name type="scientific">Portunus trituberculatus</name>
    <name type="common">Swimming crab</name>
    <name type="synonym">Neptunus trituberculatus</name>
    <dbReference type="NCBI Taxonomy" id="210409"/>
    <lineage>
        <taxon>Eukaryota</taxon>
        <taxon>Metazoa</taxon>
        <taxon>Ecdysozoa</taxon>
        <taxon>Arthropoda</taxon>
        <taxon>Crustacea</taxon>
        <taxon>Multicrustacea</taxon>
        <taxon>Malacostraca</taxon>
        <taxon>Eumalacostraca</taxon>
        <taxon>Eucarida</taxon>
        <taxon>Decapoda</taxon>
        <taxon>Pleocyemata</taxon>
        <taxon>Brachyura</taxon>
        <taxon>Eubrachyura</taxon>
        <taxon>Portunoidea</taxon>
        <taxon>Portunidae</taxon>
        <taxon>Portuninae</taxon>
        <taxon>Portunus</taxon>
    </lineage>
</organism>
<feature type="compositionally biased region" description="Polar residues" evidence="1">
    <location>
        <begin position="8"/>
        <end position="26"/>
    </location>
</feature>
<dbReference type="EMBL" id="VSRR010018556">
    <property type="protein sequence ID" value="MPC61452.1"/>
    <property type="molecule type" value="Genomic_DNA"/>
</dbReference>
<evidence type="ECO:0000256" key="1">
    <source>
        <dbReference type="SAM" id="MobiDB-lite"/>
    </source>
</evidence>
<gene>
    <name evidence="2" type="ORF">E2C01_055524</name>
</gene>
<dbReference type="Proteomes" id="UP000324222">
    <property type="component" value="Unassembled WGS sequence"/>
</dbReference>
<proteinExistence type="predicted"/>
<sequence length="72" mass="7894">MAWRVVSLPQTSRPGETAGRTASPNLTMGIPAGPGTLGRAQGRPSRLLSRRGHGRHHVVQQQEPYIYHTIKI</sequence>
<protein>
    <submittedName>
        <fullName evidence="2">Uncharacterized protein</fullName>
    </submittedName>
</protein>
<evidence type="ECO:0000313" key="2">
    <source>
        <dbReference type="EMBL" id="MPC61452.1"/>
    </source>
</evidence>
<feature type="compositionally biased region" description="Basic residues" evidence="1">
    <location>
        <begin position="48"/>
        <end position="57"/>
    </location>
</feature>
<dbReference type="AlphaFoldDB" id="A0A5B7GRF9"/>
<comment type="caution">
    <text evidence="2">The sequence shown here is derived from an EMBL/GenBank/DDBJ whole genome shotgun (WGS) entry which is preliminary data.</text>
</comment>
<accession>A0A5B7GRF9</accession>
<name>A0A5B7GRF9_PORTR</name>
<keyword evidence="3" id="KW-1185">Reference proteome</keyword>
<reference evidence="2 3" key="1">
    <citation type="submission" date="2019-05" db="EMBL/GenBank/DDBJ databases">
        <title>Another draft genome of Portunus trituberculatus and its Hox gene families provides insights of decapod evolution.</title>
        <authorList>
            <person name="Jeong J.-H."/>
            <person name="Song I."/>
            <person name="Kim S."/>
            <person name="Choi T."/>
            <person name="Kim D."/>
            <person name="Ryu S."/>
            <person name="Kim W."/>
        </authorList>
    </citation>
    <scope>NUCLEOTIDE SEQUENCE [LARGE SCALE GENOMIC DNA]</scope>
    <source>
        <tissue evidence="2">Muscle</tissue>
    </source>
</reference>
<feature type="region of interest" description="Disordered" evidence="1">
    <location>
        <begin position="1"/>
        <end position="57"/>
    </location>
</feature>